<proteinExistence type="predicted"/>
<reference evidence="1 2" key="1">
    <citation type="submission" date="2020-03" db="EMBL/GenBank/DDBJ databases">
        <title>Genomic Encyclopedia of Type Strains, Phase IV (KMG-IV): sequencing the most valuable type-strain genomes for metagenomic binning, comparative biology and taxonomic classification.</title>
        <authorList>
            <person name="Goeker M."/>
        </authorList>
    </citation>
    <scope>NUCLEOTIDE SEQUENCE [LARGE SCALE GENOMIC DNA]</scope>
    <source>
        <strain evidence="1 2">DSM 4733</strain>
    </source>
</reference>
<dbReference type="Proteomes" id="UP000564677">
    <property type="component" value="Unassembled WGS sequence"/>
</dbReference>
<evidence type="ECO:0000313" key="1">
    <source>
        <dbReference type="EMBL" id="NIJ64337.1"/>
    </source>
</evidence>
<name>A0A7X5UZA0_9SPHN</name>
<keyword evidence="2" id="KW-1185">Reference proteome</keyword>
<dbReference type="RefSeq" id="WP_243857137.1">
    <property type="nucleotide sequence ID" value="NZ_JAASQV010000001.1"/>
</dbReference>
<organism evidence="1 2">
    <name type="scientific">Sphingomonas leidyi</name>
    <dbReference type="NCBI Taxonomy" id="68569"/>
    <lineage>
        <taxon>Bacteria</taxon>
        <taxon>Pseudomonadati</taxon>
        <taxon>Pseudomonadota</taxon>
        <taxon>Alphaproteobacteria</taxon>
        <taxon>Sphingomonadales</taxon>
        <taxon>Sphingomonadaceae</taxon>
        <taxon>Sphingomonas</taxon>
    </lineage>
</organism>
<gene>
    <name evidence="1" type="ORF">FHR20_001268</name>
</gene>
<evidence type="ECO:0000313" key="2">
    <source>
        <dbReference type="Proteomes" id="UP000564677"/>
    </source>
</evidence>
<accession>A0A7X5UZA0</accession>
<dbReference type="AlphaFoldDB" id="A0A7X5UZA0"/>
<dbReference type="EMBL" id="JAASQV010000001">
    <property type="protein sequence ID" value="NIJ64337.1"/>
    <property type="molecule type" value="Genomic_DNA"/>
</dbReference>
<comment type="caution">
    <text evidence="1">The sequence shown here is derived from an EMBL/GenBank/DDBJ whole genome shotgun (WGS) entry which is preliminary data.</text>
</comment>
<sequence>MVYLSMKNIQVIDGAVNATFSVFQAKEDEFLAIFPDGRDMELAEDLFERLGDQAAASVLAPIWDRPILKRDALGIHGTLFYDNETRRECIPQSKREVDWDNNSINPAQRELFSRNR</sequence>
<protein>
    <submittedName>
        <fullName evidence="1">Uncharacterized protein</fullName>
    </submittedName>
</protein>